<dbReference type="Pfam" id="PF21362">
    <property type="entry name" value="Sina_RING"/>
    <property type="match status" value="1"/>
</dbReference>
<evidence type="ECO:0000256" key="3">
    <source>
        <dbReference type="ARBA" id="ARBA00009119"/>
    </source>
</evidence>
<dbReference type="InterPro" id="IPR013083">
    <property type="entry name" value="Znf_RING/FYVE/PHD"/>
</dbReference>
<accession>A0AAW2DY69</accession>
<dbReference type="EC" id="2.3.2.27" evidence="4"/>
<evidence type="ECO:0000313" key="15">
    <source>
        <dbReference type="EMBL" id="KAL0015522.1"/>
    </source>
</evidence>
<comment type="similarity">
    <text evidence="3">Belongs to the SINA (Seven in absentia) family.</text>
</comment>
<evidence type="ECO:0000313" key="16">
    <source>
        <dbReference type="Proteomes" id="UP001459277"/>
    </source>
</evidence>
<sequence>MAKFSVGGEEDGEGPSSSPRPKRLRISVQTNFLDQNDPQRLQQQEQEEGDDESYEEEDEEEEREEEEEASYDDEEDDTEEEEIEEVEEDEEEEAQQGNQGSDVTVGPRSTIGNDSHVIHVGDGSISVTLTDPEVLDCSICLEHLSPPVFQCENGHIACSSCCNKLKNKCPSCFWPIGYNRCRAIEKVLEAVKILCQNSKYGCKEVVSYSRKSDHEKTCIYAPCSCPLSHCKFIASSKQIYVHFSSKHTNSAIGFKYDSNFSVSLTLTDKFLVLQEQSNGVLFVLNNCVDHRGNVVTINCVGPSSTTGGFSYGLAVKTQGSSLRLESFTKNSQHRVDSPPSTGFLLIPTDFFGSCGQLKLEVYIKRNATCGITSFGIARGRIGPV</sequence>
<dbReference type="PANTHER" id="PTHR46632:SF16">
    <property type="entry name" value="E3 UBIQUITIN-PROTEIN LIGASE SINA-LIKE 10"/>
    <property type="match status" value="1"/>
</dbReference>
<dbReference type="Pfam" id="PF21361">
    <property type="entry name" value="Sina_ZnF"/>
    <property type="match status" value="1"/>
</dbReference>
<protein>
    <recommendedName>
        <fullName evidence="4">RING-type E3 ubiquitin transferase</fullName>
        <ecNumber evidence="4">2.3.2.27</ecNumber>
    </recommendedName>
</protein>
<dbReference type="InterPro" id="IPR013010">
    <property type="entry name" value="Znf_SIAH"/>
</dbReference>
<comment type="pathway">
    <text evidence="2">Protein modification; protein ubiquitination.</text>
</comment>
<evidence type="ECO:0000256" key="10">
    <source>
        <dbReference type="ARBA" id="ARBA00024004"/>
    </source>
</evidence>
<evidence type="ECO:0000256" key="8">
    <source>
        <dbReference type="ARBA" id="ARBA00022786"/>
    </source>
</evidence>
<proteinExistence type="inferred from homology"/>
<dbReference type="PROSITE" id="PS50089">
    <property type="entry name" value="ZF_RING_2"/>
    <property type="match status" value="1"/>
</dbReference>
<feature type="compositionally biased region" description="Polar residues" evidence="12">
    <location>
        <begin position="27"/>
        <end position="44"/>
    </location>
</feature>
<evidence type="ECO:0000256" key="12">
    <source>
        <dbReference type="SAM" id="MobiDB-lite"/>
    </source>
</evidence>
<dbReference type="InterPro" id="IPR044286">
    <property type="entry name" value="SINL_plant"/>
</dbReference>
<reference evidence="15 16" key="1">
    <citation type="submission" date="2024-01" db="EMBL/GenBank/DDBJ databases">
        <title>A telomere-to-telomere, gap-free genome of sweet tea (Lithocarpus litseifolius).</title>
        <authorList>
            <person name="Zhou J."/>
        </authorList>
    </citation>
    <scope>NUCLEOTIDE SEQUENCE [LARGE SCALE GENOMIC DNA]</scope>
    <source>
        <strain evidence="15">Zhou-2022a</strain>
        <tissue evidence="15">Leaf</tissue>
    </source>
</reference>
<keyword evidence="8" id="KW-0833">Ubl conjugation pathway</keyword>
<dbReference type="SUPFAM" id="SSF49599">
    <property type="entry name" value="TRAF domain-like"/>
    <property type="match status" value="1"/>
</dbReference>
<evidence type="ECO:0000256" key="4">
    <source>
        <dbReference type="ARBA" id="ARBA00012483"/>
    </source>
</evidence>
<dbReference type="InterPro" id="IPR001841">
    <property type="entry name" value="Znf_RING"/>
</dbReference>
<evidence type="ECO:0000256" key="2">
    <source>
        <dbReference type="ARBA" id="ARBA00004906"/>
    </source>
</evidence>
<gene>
    <name evidence="15" type="ORF">SO802_002591</name>
</gene>
<dbReference type="Gene3D" id="3.30.40.10">
    <property type="entry name" value="Zinc/RING finger domain, C3HC4 (zinc finger)"/>
    <property type="match status" value="2"/>
</dbReference>
<keyword evidence="7 11" id="KW-0863">Zinc-finger</keyword>
<feature type="compositionally biased region" description="Acidic residues" evidence="12">
    <location>
        <begin position="45"/>
        <end position="94"/>
    </location>
</feature>
<dbReference type="InterPro" id="IPR049548">
    <property type="entry name" value="Sina-like_RING"/>
</dbReference>
<dbReference type="EMBL" id="JAZDWU010000001">
    <property type="protein sequence ID" value="KAL0015522.1"/>
    <property type="molecule type" value="Genomic_DNA"/>
</dbReference>
<comment type="function">
    <text evidence="10">E3 ubiquitin-protein ligase that mediates ubiquitination and subsequent proteasomal degradation of target proteins. E3 ubiquitin ligases accept ubiquitin from an E2 ubiquitin-conjugating enzyme in the form of a thioester and then directly transfers the ubiquitin to targeted substrates. It probably triggers the ubiquitin-mediated degradation of different substrates.</text>
</comment>
<dbReference type="CDD" id="cd16571">
    <property type="entry name" value="RING-HC_SIAHs"/>
    <property type="match status" value="1"/>
</dbReference>
<evidence type="ECO:0000256" key="9">
    <source>
        <dbReference type="ARBA" id="ARBA00022833"/>
    </source>
</evidence>
<feature type="region of interest" description="Disordered" evidence="12">
    <location>
        <begin position="1"/>
        <end position="115"/>
    </location>
</feature>
<evidence type="ECO:0000256" key="5">
    <source>
        <dbReference type="ARBA" id="ARBA00022679"/>
    </source>
</evidence>
<organism evidence="15 16">
    <name type="scientific">Lithocarpus litseifolius</name>
    <dbReference type="NCBI Taxonomy" id="425828"/>
    <lineage>
        <taxon>Eukaryota</taxon>
        <taxon>Viridiplantae</taxon>
        <taxon>Streptophyta</taxon>
        <taxon>Embryophyta</taxon>
        <taxon>Tracheophyta</taxon>
        <taxon>Spermatophyta</taxon>
        <taxon>Magnoliopsida</taxon>
        <taxon>eudicotyledons</taxon>
        <taxon>Gunneridae</taxon>
        <taxon>Pentapetalae</taxon>
        <taxon>rosids</taxon>
        <taxon>fabids</taxon>
        <taxon>Fagales</taxon>
        <taxon>Fagaceae</taxon>
        <taxon>Lithocarpus</taxon>
    </lineage>
</organism>
<comment type="catalytic activity">
    <reaction evidence="1">
        <text>S-ubiquitinyl-[E2 ubiquitin-conjugating enzyme]-L-cysteine + [acceptor protein]-L-lysine = [E2 ubiquitin-conjugating enzyme]-L-cysteine + N(6)-ubiquitinyl-[acceptor protein]-L-lysine.</text>
        <dbReference type="EC" id="2.3.2.27"/>
    </reaction>
</comment>
<dbReference type="AlphaFoldDB" id="A0AAW2DY69"/>
<dbReference type="GO" id="GO:0061630">
    <property type="term" value="F:ubiquitin protein ligase activity"/>
    <property type="evidence" value="ECO:0007669"/>
    <property type="project" value="UniProtKB-EC"/>
</dbReference>
<evidence type="ECO:0000256" key="1">
    <source>
        <dbReference type="ARBA" id="ARBA00000900"/>
    </source>
</evidence>
<dbReference type="PROSITE" id="PS51081">
    <property type="entry name" value="ZF_SIAH"/>
    <property type="match status" value="1"/>
</dbReference>
<keyword evidence="5" id="KW-0808">Transferase</keyword>
<dbReference type="GO" id="GO:0008270">
    <property type="term" value="F:zinc ion binding"/>
    <property type="evidence" value="ECO:0007669"/>
    <property type="project" value="UniProtKB-KW"/>
</dbReference>
<evidence type="ECO:0000259" key="13">
    <source>
        <dbReference type="PROSITE" id="PS50089"/>
    </source>
</evidence>
<keyword evidence="16" id="KW-1185">Reference proteome</keyword>
<comment type="caution">
    <text evidence="15">The sequence shown here is derived from an EMBL/GenBank/DDBJ whole genome shotgun (WGS) entry which is preliminary data.</text>
</comment>
<evidence type="ECO:0000259" key="14">
    <source>
        <dbReference type="PROSITE" id="PS51081"/>
    </source>
</evidence>
<keyword evidence="6" id="KW-0479">Metal-binding</keyword>
<keyword evidence="9" id="KW-0862">Zinc</keyword>
<feature type="domain" description="RING-type" evidence="13">
    <location>
        <begin position="137"/>
        <end position="172"/>
    </location>
</feature>
<evidence type="ECO:0000256" key="11">
    <source>
        <dbReference type="PROSITE-ProRule" id="PRU00455"/>
    </source>
</evidence>
<name>A0AAW2DY69_9ROSI</name>
<dbReference type="SUPFAM" id="SSF57850">
    <property type="entry name" value="RING/U-box"/>
    <property type="match status" value="1"/>
</dbReference>
<feature type="domain" description="SIAH-type" evidence="14">
    <location>
        <begin position="190"/>
        <end position="248"/>
    </location>
</feature>
<dbReference type="Proteomes" id="UP001459277">
    <property type="component" value="Unassembled WGS sequence"/>
</dbReference>
<evidence type="ECO:0000256" key="6">
    <source>
        <dbReference type="ARBA" id="ARBA00022723"/>
    </source>
</evidence>
<evidence type="ECO:0000256" key="7">
    <source>
        <dbReference type="ARBA" id="ARBA00022771"/>
    </source>
</evidence>
<dbReference type="PANTHER" id="PTHR46632">
    <property type="entry name" value="E3 UBIQUITIN-PROTEIN LIGASE SINA-LIKE 4"/>
    <property type="match status" value="1"/>
</dbReference>